<dbReference type="KEGG" id="dan:6497359"/>
<dbReference type="PANTHER" id="PTHR22594:SF5">
    <property type="entry name" value="ASPARTATE--TRNA LIGASE, MITOCHONDRIAL"/>
    <property type="match status" value="1"/>
</dbReference>
<accession>B3MK53</accession>
<dbReference type="SMR" id="B3MK53"/>
<organism evidence="3 4">
    <name type="scientific">Drosophila ananassae</name>
    <name type="common">Fruit fly</name>
    <dbReference type="NCBI Taxonomy" id="7217"/>
    <lineage>
        <taxon>Eukaryota</taxon>
        <taxon>Metazoa</taxon>
        <taxon>Ecdysozoa</taxon>
        <taxon>Arthropoda</taxon>
        <taxon>Hexapoda</taxon>
        <taxon>Insecta</taxon>
        <taxon>Pterygota</taxon>
        <taxon>Neoptera</taxon>
        <taxon>Endopterygota</taxon>
        <taxon>Diptera</taxon>
        <taxon>Brachycera</taxon>
        <taxon>Muscomorpha</taxon>
        <taxon>Ephydroidea</taxon>
        <taxon>Drosophilidae</taxon>
        <taxon>Drosophila</taxon>
        <taxon>Sophophora</taxon>
    </lineage>
</organism>
<dbReference type="GO" id="GO:0005524">
    <property type="term" value="F:ATP binding"/>
    <property type="evidence" value="ECO:0007669"/>
    <property type="project" value="UniProtKB-KW"/>
</dbReference>
<dbReference type="InterPro" id="IPR012340">
    <property type="entry name" value="NA-bd_OB-fold"/>
</dbReference>
<dbReference type="EMBL" id="CH902620">
    <property type="protein sequence ID" value="EDV31471.2"/>
    <property type="molecule type" value="Genomic_DNA"/>
</dbReference>
<keyword evidence="4" id="KW-1185">Reference proteome</keyword>
<sequence>MNYSTSKSDSYFGKEANMSNDLLQLLSTVAAGFTLNGSTPSMSLPQNCGDLRSEHNGQFVELTGKLTKKSVTRFAELRDRSGGSCQLVILEDKYPRIARRIRNMPSNVNLTIMGQVMLRPQNSRNPTMSTGDIEVEVQEIGGIQFLPGSKRAGDKRAYMEMAKSRVTNVEKKMSQSDSVQKYFENRDLTCGDLRRDDVGTTVTLVGWIPFIKSNKFLQLKDGHGQTQLTVDDVSIMSVFTSAQMQSVFQIVGKVVSRPPVNVNLKYVTGEIEVCVTSAKVINPYEPYEGPIKSNIKQQVFEDGSDGNGENAAFNEPRVKVPDINRFAGRTHHCGELSFNEVNQNVVICGWLAFQRMNKFFILKDAYGKTQVIVMPKTKGLEDYVGNDVPVDTLLLVEGTVFGRPPSTLNPKMLTGDIEVKADRVTVLQLDNNELPKELQIKHEE</sequence>
<dbReference type="PANTHER" id="PTHR22594">
    <property type="entry name" value="ASPARTYL/LYSYL-TRNA SYNTHETASE"/>
    <property type="match status" value="1"/>
</dbReference>
<keyword evidence="2" id="KW-0030">Aminoacyl-tRNA synthetase</keyword>
<reference evidence="3 4" key="1">
    <citation type="journal article" date="2007" name="Nature">
        <title>Evolution of genes and genomes on the Drosophila phylogeny.</title>
        <authorList>
            <consortium name="Drosophila 12 Genomes Consortium"/>
            <person name="Clark A.G."/>
            <person name="Eisen M.B."/>
            <person name="Smith D.R."/>
            <person name="Bergman C.M."/>
            <person name="Oliver B."/>
            <person name="Markow T.A."/>
            <person name="Kaufman T.C."/>
            <person name="Kellis M."/>
            <person name="Gelbart W."/>
            <person name="Iyer V.N."/>
            <person name="Pollard D.A."/>
            <person name="Sackton T.B."/>
            <person name="Larracuente A.M."/>
            <person name="Singh N.D."/>
            <person name="Abad J.P."/>
            <person name="Abt D.N."/>
            <person name="Adryan B."/>
            <person name="Aguade M."/>
            <person name="Akashi H."/>
            <person name="Anderson W.W."/>
            <person name="Aquadro C.F."/>
            <person name="Ardell D.H."/>
            <person name="Arguello R."/>
            <person name="Artieri C.G."/>
            <person name="Barbash D.A."/>
            <person name="Barker D."/>
            <person name="Barsanti P."/>
            <person name="Batterham P."/>
            <person name="Batzoglou S."/>
            <person name="Begun D."/>
            <person name="Bhutkar A."/>
            <person name="Blanco E."/>
            <person name="Bosak S.A."/>
            <person name="Bradley R.K."/>
            <person name="Brand A.D."/>
            <person name="Brent M.R."/>
            <person name="Brooks A.N."/>
            <person name="Brown R.H."/>
            <person name="Butlin R.K."/>
            <person name="Caggese C."/>
            <person name="Calvi B.R."/>
            <person name="Bernardo de Carvalho A."/>
            <person name="Caspi A."/>
            <person name="Castrezana S."/>
            <person name="Celniker S.E."/>
            <person name="Chang J.L."/>
            <person name="Chapple C."/>
            <person name="Chatterji S."/>
            <person name="Chinwalla A."/>
            <person name="Civetta A."/>
            <person name="Clifton S.W."/>
            <person name="Comeron J.M."/>
            <person name="Costello J.C."/>
            <person name="Coyne J.A."/>
            <person name="Daub J."/>
            <person name="David R.G."/>
            <person name="Delcher A.L."/>
            <person name="Delehaunty K."/>
            <person name="Do C.B."/>
            <person name="Ebling H."/>
            <person name="Edwards K."/>
            <person name="Eickbush T."/>
            <person name="Evans J.D."/>
            <person name="Filipski A."/>
            <person name="Findeiss S."/>
            <person name="Freyhult E."/>
            <person name="Fulton L."/>
            <person name="Fulton R."/>
            <person name="Garcia A.C."/>
            <person name="Gardiner A."/>
            <person name="Garfield D.A."/>
            <person name="Garvin B.E."/>
            <person name="Gibson G."/>
            <person name="Gilbert D."/>
            <person name="Gnerre S."/>
            <person name="Godfrey J."/>
            <person name="Good R."/>
            <person name="Gotea V."/>
            <person name="Gravely B."/>
            <person name="Greenberg A.J."/>
            <person name="Griffiths-Jones S."/>
            <person name="Gross S."/>
            <person name="Guigo R."/>
            <person name="Gustafson E.A."/>
            <person name="Haerty W."/>
            <person name="Hahn M.W."/>
            <person name="Halligan D.L."/>
            <person name="Halpern A.L."/>
            <person name="Halter G.M."/>
            <person name="Han M.V."/>
            <person name="Heger A."/>
            <person name="Hillier L."/>
            <person name="Hinrichs A.S."/>
            <person name="Holmes I."/>
            <person name="Hoskins R.A."/>
            <person name="Hubisz M.J."/>
            <person name="Hultmark D."/>
            <person name="Huntley M.A."/>
            <person name="Jaffe D.B."/>
            <person name="Jagadeeshan S."/>
            <person name="Jeck W.R."/>
            <person name="Johnson J."/>
            <person name="Jones C.D."/>
            <person name="Jordan W.C."/>
            <person name="Karpen G.H."/>
            <person name="Kataoka E."/>
            <person name="Keightley P.D."/>
            <person name="Kheradpour P."/>
            <person name="Kirkness E.F."/>
            <person name="Koerich L.B."/>
            <person name="Kristiansen K."/>
            <person name="Kudrna D."/>
            <person name="Kulathinal R.J."/>
            <person name="Kumar S."/>
            <person name="Kwok R."/>
            <person name="Lander E."/>
            <person name="Langley C.H."/>
            <person name="Lapoint R."/>
            <person name="Lazzaro B.P."/>
            <person name="Lee S.J."/>
            <person name="Levesque L."/>
            <person name="Li R."/>
            <person name="Lin C.F."/>
            <person name="Lin M.F."/>
            <person name="Lindblad-Toh K."/>
            <person name="Llopart A."/>
            <person name="Long M."/>
            <person name="Low L."/>
            <person name="Lozovsky E."/>
            <person name="Lu J."/>
            <person name="Luo M."/>
            <person name="Machado C.A."/>
            <person name="Makalowski W."/>
            <person name="Marzo M."/>
            <person name="Matsuda M."/>
            <person name="Matzkin L."/>
            <person name="McAllister B."/>
            <person name="McBride C.S."/>
            <person name="McKernan B."/>
            <person name="McKernan K."/>
            <person name="Mendez-Lago M."/>
            <person name="Minx P."/>
            <person name="Mollenhauer M.U."/>
            <person name="Montooth K."/>
            <person name="Mount S.M."/>
            <person name="Mu X."/>
            <person name="Myers E."/>
            <person name="Negre B."/>
            <person name="Newfeld S."/>
            <person name="Nielsen R."/>
            <person name="Noor M.A."/>
            <person name="O'Grady P."/>
            <person name="Pachter L."/>
            <person name="Papaceit M."/>
            <person name="Parisi M.J."/>
            <person name="Parisi M."/>
            <person name="Parts L."/>
            <person name="Pedersen J.S."/>
            <person name="Pesole G."/>
            <person name="Phillippy A.M."/>
            <person name="Ponting C.P."/>
            <person name="Pop M."/>
            <person name="Porcelli D."/>
            <person name="Powell J.R."/>
            <person name="Prohaska S."/>
            <person name="Pruitt K."/>
            <person name="Puig M."/>
            <person name="Quesneville H."/>
            <person name="Ram K.R."/>
            <person name="Rand D."/>
            <person name="Rasmussen M.D."/>
            <person name="Reed L.K."/>
            <person name="Reenan R."/>
            <person name="Reily A."/>
            <person name="Remington K.A."/>
            <person name="Rieger T.T."/>
            <person name="Ritchie M.G."/>
            <person name="Robin C."/>
            <person name="Rogers Y.H."/>
            <person name="Rohde C."/>
            <person name="Rozas J."/>
            <person name="Rubenfield M.J."/>
            <person name="Ruiz A."/>
            <person name="Russo S."/>
            <person name="Salzberg S.L."/>
            <person name="Sanchez-Gracia A."/>
            <person name="Saranga D.J."/>
            <person name="Sato H."/>
            <person name="Schaeffer S.W."/>
            <person name="Schatz M.C."/>
            <person name="Schlenke T."/>
            <person name="Schwartz R."/>
            <person name="Segarra C."/>
            <person name="Singh R.S."/>
            <person name="Sirot L."/>
            <person name="Sirota M."/>
            <person name="Sisneros N.B."/>
            <person name="Smith C.D."/>
            <person name="Smith T.F."/>
            <person name="Spieth J."/>
            <person name="Stage D.E."/>
            <person name="Stark A."/>
            <person name="Stephan W."/>
            <person name="Strausberg R.L."/>
            <person name="Strempel S."/>
            <person name="Sturgill D."/>
            <person name="Sutton G."/>
            <person name="Sutton G.G."/>
            <person name="Tao W."/>
            <person name="Teichmann S."/>
            <person name="Tobari Y.N."/>
            <person name="Tomimura Y."/>
            <person name="Tsolas J.M."/>
            <person name="Valente V.L."/>
            <person name="Venter E."/>
            <person name="Venter J.C."/>
            <person name="Vicario S."/>
            <person name="Vieira F.G."/>
            <person name="Vilella A.J."/>
            <person name="Villasante A."/>
            <person name="Walenz B."/>
            <person name="Wang J."/>
            <person name="Wasserman M."/>
            <person name="Watts T."/>
            <person name="Wilson D."/>
            <person name="Wilson R.K."/>
            <person name="Wing R.A."/>
            <person name="Wolfner M.F."/>
            <person name="Wong A."/>
            <person name="Wong G.K."/>
            <person name="Wu C.I."/>
            <person name="Wu G."/>
            <person name="Yamamoto D."/>
            <person name="Yang H.P."/>
            <person name="Yang S.P."/>
            <person name="Yorke J.A."/>
            <person name="Yoshida K."/>
            <person name="Zdobnov E."/>
            <person name="Zhang P."/>
            <person name="Zhang Y."/>
            <person name="Zimin A.V."/>
            <person name="Baldwin J."/>
            <person name="Abdouelleil A."/>
            <person name="Abdulkadir J."/>
            <person name="Abebe A."/>
            <person name="Abera B."/>
            <person name="Abreu J."/>
            <person name="Acer S.C."/>
            <person name="Aftuck L."/>
            <person name="Alexander A."/>
            <person name="An P."/>
            <person name="Anderson E."/>
            <person name="Anderson S."/>
            <person name="Arachi H."/>
            <person name="Azer M."/>
            <person name="Bachantsang P."/>
            <person name="Barry A."/>
            <person name="Bayul T."/>
            <person name="Berlin A."/>
            <person name="Bessette D."/>
            <person name="Bloom T."/>
            <person name="Blye J."/>
            <person name="Boguslavskiy L."/>
            <person name="Bonnet C."/>
            <person name="Boukhgalter B."/>
            <person name="Bourzgui I."/>
            <person name="Brown A."/>
            <person name="Cahill P."/>
            <person name="Channer S."/>
            <person name="Cheshatsang Y."/>
            <person name="Chuda L."/>
            <person name="Citroen M."/>
            <person name="Collymore A."/>
            <person name="Cooke P."/>
            <person name="Costello M."/>
            <person name="D'Aco K."/>
            <person name="Daza R."/>
            <person name="De Haan G."/>
            <person name="DeGray S."/>
            <person name="DeMaso C."/>
            <person name="Dhargay N."/>
            <person name="Dooley K."/>
            <person name="Dooley E."/>
            <person name="Doricent M."/>
            <person name="Dorje P."/>
            <person name="Dorjee K."/>
            <person name="Dupes A."/>
            <person name="Elong R."/>
            <person name="Falk J."/>
            <person name="Farina A."/>
            <person name="Faro S."/>
            <person name="Ferguson D."/>
            <person name="Fisher S."/>
            <person name="Foley C.D."/>
            <person name="Franke A."/>
            <person name="Friedrich D."/>
            <person name="Gadbois L."/>
            <person name="Gearin G."/>
            <person name="Gearin C.R."/>
            <person name="Giannoukos G."/>
            <person name="Goode T."/>
            <person name="Graham J."/>
            <person name="Grandbois E."/>
            <person name="Grewal S."/>
            <person name="Gyaltsen K."/>
            <person name="Hafez N."/>
            <person name="Hagos B."/>
            <person name="Hall J."/>
            <person name="Henson C."/>
            <person name="Hollinger A."/>
            <person name="Honan T."/>
            <person name="Huard M.D."/>
            <person name="Hughes L."/>
            <person name="Hurhula B."/>
            <person name="Husby M.E."/>
            <person name="Kamat A."/>
            <person name="Kanga B."/>
            <person name="Kashin S."/>
            <person name="Khazanovich D."/>
            <person name="Kisner P."/>
            <person name="Lance K."/>
            <person name="Lara M."/>
            <person name="Lee W."/>
            <person name="Lennon N."/>
            <person name="Letendre F."/>
            <person name="LeVine R."/>
            <person name="Lipovsky A."/>
            <person name="Liu X."/>
            <person name="Liu J."/>
            <person name="Liu S."/>
            <person name="Lokyitsang T."/>
            <person name="Lokyitsang Y."/>
            <person name="Lubonja R."/>
            <person name="Lui A."/>
            <person name="MacDonald P."/>
            <person name="Magnisalis V."/>
            <person name="Maru K."/>
            <person name="Matthews C."/>
            <person name="McCusker W."/>
            <person name="McDonough S."/>
            <person name="Mehta T."/>
            <person name="Meldrim J."/>
            <person name="Meneus L."/>
            <person name="Mihai O."/>
            <person name="Mihalev A."/>
            <person name="Mihova T."/>
            <person name="Mittelman R."/>
            <person name="Mlenga V."/>
            <person name="Montmayeur A."/>
            <person name="Mulrain L."/>
            <person name="Navidi A."/>
            <person name="Naylor J."/>
            <person name="Negash T."/>
            <person name="Nguyen T."/>
            <person name="Nguyen N."/>
            <person name="Nicol R."/>
            <person name="Norbu C."/>
            <person name="Norbu N."/>
            <person name="Novod N."/>
            <person name="O'Neill B."/>
            <person name="Osman S."/>
            <person name="Markiewicz E."/>
            <person name="Oyono O.L."/>
            <person name="Patti C."/>
            <person name="Phunkhang P."/>
            <person name="Pierre F."/>
            <person name="Priest M."/>
            <person name="Raghuraman S."/>
            <person name="Rege F."/>
            <person name="Reyes R."/>
            <person name="Rise C."/>
            <person name="Rogov P."/>
            <person name="Ross K."/>
            <person name="Ryan E."/>
            <person name="Settipalli S."/>
            <person name="Shea T."/>
            <person name="Sherpa N."/>
            <person name="Shi L."/>
            <person name="Shih D."/>
            <person name="Sparrow T."/>
            <person name="Spaulding J."/>
            <person name="Stalker J."/>
            <person name="Stange-Thomann N."/>
            <person name="Stavropoulos S."/>
            <person name="Stone C."/>
            <person name="Strader C."/>
            <person name="Tesfaye S."/>
            <person name="Thomson T."/>
            <person name="Thoulutsang Y."/>
            <person name="Thoulutsang D."/>
            <person name="Topham K."/>
            <person name="Topping I."/>
            <person name="Tsamla T."/>
            <person name="Vassiliev H."/>
            <person name="Vo A."/>
            <person name="Wangchuk T."/>
            <person name="Wangdi T."/>
            <person name="Weiand M."/>
            <person name="Wilkinson J."/>
            <person name="Wilson A."/>
            <person name="Yadav S."/>
            <person name="Young G."/>
            <person name="Yu Q."/>
            <person name="Zembek L."/>
            <person name="Zhong D."/>
            <person name="Zimmer A."/>
            <person name="Zwirko Z."/>
            <person name="Jaffe D.B."/>
            <person name="Alvarez P."/>
            <person name="Brockman W."/>
            <person name="Butler J."/>
            <person name="Chin C."/>
            <person name="Gnerre S."/>
            <person name="Grabherr M."/>
            <person name="Kleber M."/>
            <person name="Mauceli E."/>
            <person name="MacCallum I."/>
        </authorList>
    </citation>
    <scope>NUCLEOTIDE SEQUENCE [LARGE SCALE GENOMIC DNA]</scope>
    <source>
        <strain evidence="4">Tucson 14024-0371.13</strain>
    </source>
</reference>
<dbReference type="Gene3D" id="2.40.50.140">
    <property type="entry name" value="Nucleic acid-binding proteins"/>
    <property type="match status" value="3"/>
</dbReference>
<evidence type="ECO:0000313" key="4">
    <source>
        <dbReference type="Proteomes" id="UP000007801"/>
    </source>
</evidence>
<keyword evidence="1" id="KW-0648">Protein biosynthesis</keyword>
<dbReference type="STRING" id="7217.B3MK53"/>
<evidence type="ECO:0000256" key="2">
    <source>
        <dbReference type="ARBA" id="ARBA00023146"/>
    </source>
</evidence>
<evidence type="ECO:0000256" key="1">
    <source>
        <dbReference type="ARBA" id="ARBA00022917"/>
    </source>
</evidence>
<evidence type="ECO:0000313" key="3">
    <source>
        <dbReference type="EMBL" id="EDV31471.2"/>
    </source>
</evidence>
<dbReference type="GO" id="GO:0004815">
    <property type="term" value="F:aspartate-tRNA ligase activity"/>
    <property type="evidence" value="ECO:0007669"/>
    <property type="project" value="TreeGrafter"/>
</dbReference>
<proteinExistence type="predicted"/>
<name>B3MK53_DROAN</name>
<keyword evidence="3" id="KW-0436">Ligase</keyword>
<dbReference type="GO" id="GO:0005739">
    <property type="term" value="C:mitochondrion"/>
    <property type="evidence" value="ECO:0007669"/>
    <property type="project" value="TreeGrafter"/>
</dbReference>
<dbReference type="GO" id="GO:0006422">
    <property type="term" value="P:aspartyl-tRNA aminoacylation"/>
    <property type="evidence" value="ECO:0007669"/>
    <property type="project" value="TreeGrafter"/>
</dbReference>
<protein>
    <submittedName>
        <fullName evidence="3">Uncharacterized protein</fullName>
    </submittedName>
</protein>
<dbReference type="OrthoDB" id="8300512at2759"/>
<dbReference type="GeneID" id="6497359"/>
<dbReference type="AlphaFoldDB" id="B3MK53"/>
<dbReference type="HOGENOM" id="CLU_642930_0_0_1"/>
<dbReference type="InParanoid" id="B3MK53"/>
<dbReference type="eggNOG" id="KOG2411">
    <property type="taxonomic scope" value="Eukaryota"/>
</dbReference>
<dbReference type="SUPFAM" id="SSF50249">
    <property type="entry name" value="Nucleic acid-binding proteins"/>
    <property type="match status" value="3"/>
</dbReference>
<dbReference type="Proteomes" id="UP000007801">
    <property type="component" value="Unassembled WGS sequence"/>
</dbReference>
<gene>
    <name evidence="3" type="primary">Dana\GF14536</name>
    <name evidence="3" type="synonym">dana_GLEANR_15298</name>
    <name evidence="3" type="ORF">GF14536</name>
</gene>